<evidence type="ECO:0000256" key="4">
    <source>
        <dbReference type="ARBA" id="ARBA00023012"/>
    </source>
</evidence>
<reference evidence="10 11" key="1">
    <citation type="submission" date="2019-01" db="EMBL/GenBank/DDBJ databases">
        <authorList>
            <person name="Chen W.-M."/>
        </authorList>
    </citation>
    <scope>NUCLEOTIDE SEQUENCE [LARGE SCALE GENOMIC DNA]</scope>
    <source>
        <strain evidence="10 11">FSY-9</strain>
    </source>
</reference>
<comment type="caution">
    <text evidence="10">The sequence shown here is derived from an EMBL/GenBank/DDBJ whole genome shotgun (WGS) entry which is preliminary data.</text>
</comment>
<evidence type="ECO:0000256" key="2">
    <source>
        <dbReference type="ARBA" id="ARBA00022741"/>
    </source>
</evidence>
<feature type="domain" description="Sigma-54 factor interaction" evidence="8">
    <location>
        <begin position="151"/>
        <end position="367"/>
    </location>
</feature>
<gene>
    <name evidence="10" type="ORF">EOE18_12820</name>
</gene>
<dbReference type="Pfam" id="PF25601">
    <property type="entry name" value="AAA_lid_14"/>
    <property type="match status" value="1"/>
</dbReference>
<keyword evidence="4" id="KW-0902">Two-component regulatory system</keyword>
<protein>
    <submittedName>
        <fullName evidence="10">Sigma-54-dependent Fis family transcriptional regulator</fullName>
    </submittedName>
</protein>
<keyword evidence="1 7" id="KW-0597">Phosphoprotein</keyword>
<dbReference type="CDD" id="cd00009">
    <property type="entry name" value="AAA"/>
    <property type="match status" value="1"/>
</dbReference>
<proteinExistence type="predicted"/>
<dbReference type="Pfam" id="PF00072">
    <property type="entry name" value="Response_reg"/>
    <property type="match status" value="1"/>
</dbReference>
<dbReference type="PROSITE" id="PS50110">
    <property type="entry name" value="RESPONSE_REGULATORY"/>
    <property type="match status" value="1"/>
</dbReference>
<dbReference type="PANTHER" id="PTHR32071">
    <property type="entry name" value="TRANSCRIPTIONAL REGULATORY PROTEIN"/>
    <property type="match status" value="1"/>
</dbReference>
<feature type="domain" description="Response regulatory" evidence="9">
    <location>
        <begin position="12"/>
        <end position="126"/>
    </location>
</feature>
<dbReference type="InterPro" id="IPR002197">
    <property type="entry name" value="HTH_Fis"/>
</dbReference>
<keyword evidence="11" id="KW-1185">Reference proteome</keyword>
<name>A0A437N2A0_9SPHN</name>
<sequence length="446" mass="48165">MSETLPPVAPLPVALVEDDADLRHSTAQLLKLAGFAVTPFDHAVPALAAIDADWAGVVVCDVRMPHVSGLEAFAQWMARDPQLPVILITGHGDVPMAVEALKNGAWDFLAKPFDPQALVAAVKRAATARALVMENRRLRAALEDGEAAGGLIGQSPEIQRLRQMVGVLGDADIDIFIEGESGTGKEHLARMIHRAGRRGRQRLVSVACAGMPPALEEQLFAPIGQHSVMAAHRGTLLLDDIDLAPRSLQARLVPVVEERVLRAAAMRDAAPLDLRIIATGGAQGALDESAMLPSLFYRLSGLRLRLPPLRERMEDVPLLFAHFVEQAASRRKLPPPALTAPVQSRLRTHHWPGNLRELAHYAESFVLGLAEDRAARPTPAAQNPALTLPERLDAFEREAILEAIAAQGGEIGAAIAQLGIPRKTFYYKVGKLGIDLRRVKDGLKQG</sequence>
<dbReference type="GO" id="GO:0006355">
    <property type="term" value="P:regulation of DNA-templated transcription"/>
    <property type="evidence" value="ECO:0007669"/>
    <property type="project" value="InterPro"/>
</dbReference>
<keyword evidence="2" id="KW-0547">Nucleotide-binding</keyword>
<dbReference type="InterPro" id="IPR025662">
    <property type="entry name" value="Sigma_54_int_dom_ATP-bd_1"/>
</dbReference>
<evidence type="ECO:0000256" key="7">
    <source>
        <dbReference type="PROSITE-ProRule" id="PRU00169"/>
    </source>
</evidence>
<dbReference type="SMART" id="SM00382">
    <property type="entry name" value="AAA"/>
    <property type="match status" value="1"/>
</dbReference>
<dbReference type="SMART" id="SM00448">
    <property type="entry name" value="REC"/>
    <property type="match status" value="1"/>
</dbReference>
<keyword evidence="6" id="KW-0804">Transcription</keyword>
<dbReference type="PROSITE" id="PS00688">
    <property type="entry name" value="SIGMA54_INTERACT_3"/>
    <property type="match status" value="1"/>
</dbReference>
<evidence type="ECO:0000259" key="9">
    <source>
        <dbReference type="PROSITE" id="PS50110"/>
    </source>
</evidence>
<dbReference type="Pfam" id="PF00158">
    <property type="entry name" value="Sigma54_activat"/>
    <property type="match status" value="1"/>
</dbReference>
<dbReference type="GO" id="GO:0043565">
    <property type="term" value="F:sequence-specific DNA binding"/>
    <property type="evidence" value="ECO:0007669"/>
    <property type="project" value="InterPro"/>
</dbReference>
<dbReference type="EMBL" id="SACO01000010">
    <property type="protein sequence ID" value="RVU04057.1"/>
    <property type="molecule type" value="Genomic_DNA"/>
</dbReference>
<evidence type="ECO:0000256" key="3">
    <source>
        <dbReference type="ARBA" id="ARBA00022840"/>
    </source>
</evidence>
<evidence type="ECO:0000259" key="8">
    <source>
        <dbReference type="PROSITE" id="PS50045"/>
    </source>
</evidence>
<dbReference type="FunFam" id="3.40.50.2300:FF:000018">
    <property type="entry name" value="DNA-binding transcriptional regulator NtrC"/>
    <property type="match status" value="1"/>
</dbReference>
<dbReference type="SUPFAM" id="SSF52540">
    <property type="entry name" value="P-loop containing nucleoside triphosphate hydrolases"/>
    <property type="match status" value="1"/>
</dbReference>
<dbReference type="Gene3D" id="3.40.50.2300">
    <property type="match status" value="1"/>
</dbReference>
<organism evidence="10 11">
    <name type="scientific">Novosphingobium umbonatum</name>
    <dbReference type="NCBI Taxonomy" id="1908524"/>
    <lineage>
        <taxon>Bacteria</taxon>
        <taxon>Pseudomonadati</taxon>
        <taxon>Pseudomonadota</taxon>
        <taxon>Alphaproteobacteria</taxon>
        <taxon>Sphingomonadales</taxon>
        <taxon>Sphingomonadaceae</taxon>
        <taxon>Novosphingobium</taxon>
    </lineage>
</organism>
<dbReference type="Gene3D" id="1.10.8.60">
    <property type="match status" value="1"/>
</dbReference>
<dbReference type="RefSeq" id="WP_127710132.1">
    <property type="nucleotide sequence ID" value="NZ_SACO01000010.1"/>
</dbReference>
<dbReference type="GO" id="GO:0005524">
    <property type="term" value="F:ATP binding"/>
    <property type="evidence" value="ECO:0007669"/>
    <property type="project" value="UniProtKB-KW"/>
</dbReference>
<evidence type="ECO:0000256" key="5">
    <source>
        <dbReference type="ARBA" id="ARBA00023015"/>
    </source>
</evidence>
<dbReference type="InterPro" id="IPR001789">
    <property type="entry name" value="Sig_transdc_resp-reg_receiver"/>
</dbReference>
<dbReference type="Proteomes" id="UP000282837">
    <property type="component" value="Unassembled WGS sequence"/>
</dbReference>
<evidence type="ECO:0000256" key="6">
    <source>
        <dbReference type="ARBA" id="ARBA00023163"/>
    </source>
</evidence>
<dbReference type="InterPro" id="IPR025944">
    <property type="entry name" value="Sigma_54_int_dom_CS"/>
</dbReference>
<evidence type="ECO:0000256" key="1">
    <source>
        <dbReference type="ARBA" id="ARBA00022553"/>
    </source>
</evidence>
<accession>A0A437N2A0</accession>
<dbReference type="Pfam" id="PF02954">
    <property type="entry name" value="HTH_8"/>
    <property type="match status" value="1"/>
</dbReference>
<dbReference type="InterPro" id="IPR011006">
    <property type="entry name" value="CheY-like_superfamily"/>
</dbReference>
<dbReference type="GO" id="GO:0000160">
    <property type="term" value="P:phosphorelay signal transduction system"/>
    <property type="evidence" value="ECO:0007669"/>
    <property type="project" value="UniProtKB-KW"/>
</dbReference>
<dbReference type="SUPFAM" id="SSF46689">
    <property type="entry name" value="Homeodomain-like"/>
    <property type="match status" value="1"/>
</dbReference>
<dbReference type="PANTHER" id="PTHR32071:SF57">
    <property type="entry name" value="C4-DICARBOXYLATE TRANSPORT TRANSCRIPTIONAL REGULATORY PROTEIN DCTD"/>
    <property type="match status" value="1"/>
</dbReference>
<dbReference type="InterPro" id="IPR027417">
    <property type="entry name" value="P-loop_NTPase"/>
</dbReference>
<dbReference type="InterPro" id="IPR003593">
    <property type="entry name" value="AAA+_ATPase"/>
</dbReference>
<feature type="modified residue" description="4-aspartylphosphate" evidence="7">
    <location>
        <position position="61"/>
    </location>
</feature>
<evidence type="ECO:0000313" key="11">
    <source>
        <dbReference type="Proteomes" id="UP000282837"/>
    </source>
</evidence>
<dbReference type="InterPro" id="IPR058031">
    <property type="entry name" value="AAA_lid_NorR"/>
</dbReference>
<dbReference type="InterPro" id="IPR002078">
    <property type="entry name" value="Sigma_54_int"/>
</dbReference>
<dbReference type="PROSITE" id="PS50045">
    <property type="entry name" value="SIGMA54_INTERACT_4"/>
    <property type="match status" value="1"/>
</dbReference>
<dbReference type="CDD" id="cd17549">
    <property type="entry name" value="REC_DctD-like"/>
    <property type="match status" value="1"/>
</dbReference>
<dbReference type="SUPFAM" id="SSF52172">
    <property type="entry name" value="CheY-like"/>
    <property type="match status" value="1"/>
</dbReference>
<keyword evidence="5" id="KW-0805">Transcription regulation</keyword>
<dbReference type="Gene3D" id="3.40.50.300">
    <property type="entry name" value="P-loop containing nucleotide triphosphate hydrolases"/>
    <property type="match status" value="1"/>
</dbReference>
<dbReference type="AlphaFoldDB" id="A0A437N2A0"/>
<evidence type="ECO:0000313" key="10">
    <source>
        <dbReference type="EMBL" id="RVU04057.1"/>
    </source>
</evidence>
<dbReference type="InterPro" id="IPR009057">
    <property type="entry name" value="Homeodomain-like_sf"/>
</dbReference>
<dbReference type="Gene3D" id="1.10.10.60">
    <property type="entry name" value="Homeodomain-like"/>
    <property type="match status" value="1"/>
</dbReference>
<dbReference type="PROSITE" id="PS00675">
    <property type="entry name" value="SIGMA54_INTERACT_1"/>
    <property type="match status" value="1"/>
</dbReference>
<dbReference type="OrthoDB" id="5506131at2"/>
<keyword evidence="3" id="KW-0067">ATP-binding</keyword>